<dbReference type="EMBL" id="AYLP01000049">
    <property type="protein sequence ID" value="ESS66211.1"/>
    <property type="molecule type" value="Genomic_DNA"/>
</dbReference>
<evidence type="ECO:0000313" key="2">
    <source>
        <dbReference type="EMBL" id="ESS66211.1"/>
    </source>
</evidence>
<comment type="caution">
    <text evidence="2">The sequence shown here is derived from an EMBL/GenBank/DDBJ whole genome shotgun (WGS) entry which is preliminary data.</text>
</comment>
<evidence type="ECO:0000256" key="1">
    <source>
        <dbReference type="SAM" id="Phobius"/>
    </source>
</evidence>
<dbReference type="Proteomes" id="UP000017861">
    <property type="component" value="Unassembled WGS sequence"/>
</dbReference>
<gene>
    <name evidence="2" type="ORF">TCDM_05234</name>
</gene>
<dbReference type="AlphaFoldDB" id="V5DFL1"/>
<sequence>MHPHTLSLPPTHVCAHTHASYICIYVRTFFLLPLFPPVAILVSLRPVRTVDETAATILTGKGRKLAGDEQYRNSQREKKKNTPRGRPFGMLFLLFHLRIFVCLFVFYFLIVFVFCFLFFFVVFVFVFVFLNFFCFCFFL</sequence>
<keyword evidence="1" id="KW-1133">Transmembrane helix</keyword>
<feature type="transmembrane region" description="Helical" evidence="1">
    <location>
        <begin position="116"/>
        <end position="138"/>
    </location>
</feature>
<dbReference type="VEuPathDB" id="TriTrypDB:TCDM_05234"/>
<organism evidence="2 3">
    <name type="scientific">Trypanosoma cruzi Dm28c</name>
    <dbReference type="NCBI Taxonomy" id="1416333"/>
    <lineage>
        <taxon>Eukaryota</taxon>
        <taxon>Discoba</taxon>
        <taxon>Euglenozoa</taxon>
        <taxon>Kinetoplastea</taxon>
        <taxon>Metakinetoplastina</taxon>
        <taxon>Trypanosomatida</taxon>
        <taxon>Trypanosomatidae</taxon>
        <taxon>Trypanosoma</taxon>
        <taxon>Schizotrypanum</taxon>
    </lineage>
</organism>
<evidence type="ECO:0000313" key="3">
    <source>
        <dbReference type="Proteomes" id="UP000017861"/>
    </source>
</evidence>
<protein>
    <submittedName>
        <fullName evidence="2">Uncharacterized protein</fullName>
    </submittedName>
</protein>
<reference evidence="2 3" key="1">
    <citation type="journal article" date="2014" name="Genome Announc.">
        <title>Trypanosoma cruzi Clone Dm28c Draft Genome Sequence.</title>
        <authorList>
            <person name="Grisard E.C."/>
            <person name="Teixeira S.M."/>
            <person name="de Almeida L.G."/>
            <person name="Stoco P.H."/>
            <person name="Gerber A.L."/>
            <person name="Talavera-Lopez C."/>
            <person name="Lima O.C."/>
            <person name="Andersson B."/>
            <person name="de Vasconcelos A.T."/>
        </authorList>
    </citation>
    <scope>NUCLEOTIDE SEQUENCE [LARGE SCALE GENOMIC DNA]</scope>
    <source>
        <strain evidence="2 3">Dm28c</strain>
    </source>
</reference>
<proteinExistence type="predicted"/>
<keyword evidence="1" id="KW-0812">Transmembrane</keyword>
<feature type="transmembrane region" description="Helical" evidence="1">
    <location>
        <begin position="88"/>
        <end position="110"/>
    </location>
</feature>
<name>V5DFL1_TRYCR</name>
<accession>V5DFL1</accession>
<keyword evidence="1" id="KW-0472">Membrane</keyword>